<proteinExistence type="predicted"/>
<dbReference type="AlphaFoldDB" id="A0A8J4WDZ3"/>
<gene>
    <name evidence="1" type="ORF">PHET_10526</name>
</gene>
<sequence length="174" mass="19452">MARNFSPPNTSKPAVMPAMFKSPARTQQELDERETELANSQVYDVVLKSLCRMGGTDVADTIRRMMSFLIHNDLAVLMNWNGVCNKRAACDLPSTELVQGDFSSQSSLSYVLLMPSLASRGTPTFLSKSCWYICDVGTEMRATERVVAQSVLRSRQNQRMSTWMPTSNVCQVQV</sequence>
<dbReference type="Proteomes" id="UP000748531">
    <property type="component" value="Unassembled WGS sequence"/>
</dbReference>
<comment type="caution">
    <text evidence="1">The sequence shown here is derived from an EMBL/GenBank/DDBJ whole genome shotgun (WGS) entry which is preliminary data.</text>
</comment>
<evidence type="ECO:0008006" key="3">
    <source>
        <dbReference type="Google" id="ProtNLM"/>
    </source>
</evidence>
<accession>A0A8J4WDZ3</accession>
<evidence type="ECO:0000313" key="2">
    <source>
        <dbReference type="Proteomes" id="UP000748531"/>
    </source>
</evidence>
<dbReference type="EMBL" id="LUCH01008762">
    <property type="protein sequence ID" value="KAF5396231.1"/>
    <property type="molecule type" value="Genomic_DNA"/>
</dbReference>
<keyword evidence="2" id="KW-1185">Reference proteome</keyword>
<organism evidence="1 2">
    <name type="scientific">Paragonimus heterotremus</name>
    <dbReference type="NCBI Taxonomy" id="100268"/>
    <lineage>
        <taxon>Eukaryota</taxon>
        <taxon>Metazoa</taxon>
        <taxon>Spiralia</taxon>
        <taxon>Lophotrochozoa</taxon>
        <taxon>Platyhelminthes</taxon>
        <taxon>Trematoda</taxon>
        <taxon>Digenea</taxon>
        <taxon>Plagiorchiida</taxon>
        <taxon>Troglotremata</taxon>
        <taxon>Troglotrematidae</taxon>
        <taxon>Paragonimus</taxon>
    </lineage>
</organism>
<evidence type="ECO:0000313" key="1">
    <source>
        <dbReference type="EMBL" id="KAF5396231.1"/>
    </source>
</evidence>
<protein>
    <recommendedName>
        <fullName evidence="3">DUF4806 domain-containing protein</fullName>
    </recommendedName>
</protein>
<dbReference type="OrthoDB" id="6159834at2759"/>
<name>A0A8J4WDZ3_9TREM</name>
<reference evidence="1" key="1">
    <citation type="submission" date="2019-05" db="EMBL/GenBank/DDBJ databases">
        <title>Annotation for the trematode Paragonimus heterotremus.</title>
        <authorList>
            <person name="Choi Y.-J."/>
        </authorList>
    </citation>
    <scope>NUCLEOTIDE SEQUENCE</scope>
    <source>
        <strain evidence="1">LC</strain>
    </source>
</reference>